<evidence type="ECO:0000256" key="1">
    <source>
        <dbReference type="SAM" id="Phobius"/>
    </source>
</evidence>
<evidence type="ECO:0000313" key="2">
    <source>
        <dbReference type="EMBL" id="NML31510.1"/>
    </source>
</evidence>
<feature type="transmembrane region" description="Helical" evidence="1">
    <location>
        <begin position="490"/>
        <end position="508"/>
    </location>
</feature>
<feature type="transmembrane region" description="Helical" evidence="1">
    <location>
        <begin position="429"/>
        <end position="448"/>
    </location>
</feature>
<reference evidence="2 3" key="1">
    <citation type="submission" date="2020-04" db="EMBL/GenBank/DDBJ databases">
        <title>Paraburkholderia sp. G-4-1-8 isolated from soil.</title>
        <authorList>
            <person name="Dahal R.H."/>
        </authorList>
    </citation>
    <scope>NUCLEOTIDE SEQUENCE [LARGE SCALE GENOMIC DNA]</scope>
    <source>
        <strain evidence="2 3">G-4-1-8</strain>
    </source>
</reference>
<dbReference type="Proteomes" id="UP000583127">
    <property type="component" value="Unassembled WGS sequence"/>
</dbReference>
<feature type="transmembrane region" description="Helical" evidence="1">
    <location>
        <begin position="405"/>
        <end position="423"/>
    </location>
</feature>
<keyword evidence="1" id="KW-0472">Membrane</keyword>
<dbReference type="RefSeq" id="WP_169497780.1">
    <property type="nucleotide sequence ID" value="NZ_JABBFZ010000005.1"/>
</dbReference>
<gene>
    <name evidence="2" type="ORF">HHL14_11780</name>
</gene>
<dbReference type="EMBL" id="JABBFZ010000005">
    <property type="protein sequence ID" value="NML31510.1"/>
    <property type="molecule type" value="Genomic_DNA"/>
</dbReference>
<feature type="transmembrane region" description="Helical" evidence="1">
    <location>
        <begin position="356"/>
        <end position="372"/>
    </location>
</feature>
<proteinExistence type="predicted"/>
<accession>A0A7X9ZYC1</accession>
<comment type="caution">
    <text evidence="2">The sequence shown here is derived from an EMBL/GenBank/DDBJ whole genome shotgun (WGS) entry which is preliminary data.</text>
</comment>
<feature type="transmembrane region" description="Helical" evidence="1">
    <location>
        <begin position="277"/>
        <end position="295"/>
    </location>
</feature>
<feature type="transmembrane region" description="Helical" evidence="1">
    <location>
        <begin position="378"/>
        <end position="400"/>
    </location>
</feature>
<organism evidence="2 3">
    <name type="scientific">Paraburkholderia antibiotica</name>
    <dbReference type="NCBI Taxonomy" id="2728839"/>
    <lineage>
        <taxon>Bacteria</taxon>
        <taxon>Pseudomonadati</taxon>
        <taxon>Pseudomonadota</taxon>
        <taxon>Betaproteobacteria</taxon>
        <taxon>Burkholderiales</taxon>
        <taxon>Burkholderiaceae</taxon>
        <taxon>Paraburkholderia</taxon>
    </lineage>
</organism>
<name>A0A7X9ZYC1_9BURK</name>
<feature type="transmembrane region" description="Helical" evidence="1">
    <location>
        <begin position="529"/>
        <end position="553"/>
    </location>
</feature>
<evidence type="ECO:0000313" key="3">
    <source>
        <dbReference type="Proteomes" id="UP000583127"/>
    </source>
</evidence>
<sequence length="567" mass="63336">MDEVSMNAWPWSLLLVDENADERTVRRAYARALKQQRPEHDPVAFQRLREAYEAALRLATASAQSEPDGQPVVAVPVVHEAVATAGDPAVLPVNEVREIPVPQPDPDPIETAAQMWQAFVADPSRNTSRRAMKAMFENVVNFRLRDELEWQALRYCLRDDASAELRIDLCDVLGWRDNSRHLIQRDAALANLALARTFADEDYQTLRQRFPDALALLVAPTRRYLNAAGALLDSGKRKQMDSLLTALRHYYPNVLRFRIDAAQFEFWARSQSRRVRLTHVVIPSVLQSMWSGWLVASGTAMHGDGNNYIGAWGPLQIALAFATTMFHVCTILAAADCRASLRSRLDAFRASPWARYGWAVVWLVSMAAAMVTGPTDHYATAAVVALTVCTLWATAVHGLLPATSLLTVPLFTAVGLGVMGYCVSVDHTLWVLAAAHGLLFVYFLRFLAPFLAKGILERPRLIWTLSVLWLVCTVGFALTITSSDWHVNRYAWALFIVMSPAAGGLLASKAAMQYRLVPQPFRGLLQWGWCVFAVTRPELIASLLVGIVTLWLWGVLKWQMARTPHRQ</sequence>
<feature type="transmembrane region" description="Helical" evidence="1">
    <location>
        <begin position="315"/>
        <end position="335"/>
    </location>
</feature>
<keyword evidence="1" id="KW-1133">Transmembrane helix</keyword>
<keyword evidence="3" id="KW-1185">Reference proteome</keyword>
<protein>
    <submittedName>
        <fullName evidence="2">J domain-containing protein</fullName>
    </submittedName>
</protein>
<dbReference type="AlphaFoldDB" id="A0A7X9ZYC1"/>
<keyword evidence="1" id="KW-0812">Transmembrane</keyword>
<feature type="transmembrane region" description="Helical" evidence="1">
    <location>
        <begin position="460"/>
        <end position="478"/>
    </location>
</feature>